<dbReference type="KEGG" id="naci:NUH88_09450"/>
<proteinExistence type="predicted"/>
<evidence type="ECO:0000313" key="1">
    <source>
        <dbReference type="EMBL" id="UUX51912.1"/>
    </source>
</evidence>
<evidence type="ECO:0000313" key="2">
    <source>
        <dbReference type="Proteomes" id="UP001060336"/>
    </source>
</evidence>
<dbReference type="EMBL" id="CP102480">
    <property type="protein sequence ID" value="UUX51912.1"/>
    <property type="molecule type" value="Genomic_DNA"/>
</dbReference>
<accession>A0A9J7AXA7</accession>
<sequence length="134" mass="14888">MSPAVLRRLEAVVNESRERFVVDLAGRLRTLRAAVQELIDGNMEQRDLLSLVFDESLQIKGMGGTIGYNVLSLIATTLNDFVTGRTKIGRIQFEILQLHIDAMYVVIADRITDNGGILEDQVLSGLRTAVRKFG</sequence>
<keyword evidence="2" id="KW-1185">Reference proteome</keyword>
<dbReference type="RefSeq" id="WP_257771664.1">
    <property type="nucleotide sequence ID" value="NZ_CP102480.1"/>
</dbReference>
<dbReference type="GO" id="GO:0000160">
    <property type="term" value="P:phosphorelay signal transduction system"/>
    <property type="evidence" value="ECO:0007669"/>
    <property type="project" value="InterPro"/>
</dbReference>
<protein>
    <submittedName>
        <fullName evidence="1">Hpt domain-containing protein</fullName>
    </submittedName>
</protein>
<dbReference type="Proteomes" id="UP001060336">
    <property type="component" value="Chromosome"/>
</dbReference>
<dbReference type="SUPFAM" id="SSF47226">
    <property type="entry name" value="Histidine-containing phosphotransfer domain, HPT domain"/>
    <property type="match status" value="1"/>
</dbReference>
<reference evidence="1" key="1">
    <citation type="submission" date="2022-08" db="EMBL/GenBank/DDBJ databases">
        <title>Nisaea acidiphila sp. nov., isolated from a marine algal debris and emended description of the genus Nisaea Urios et al. 2008.</title>
        <authorList>
            <person name="Kwon K."/>
        </authorList>
    </citation>
    <scope>NUCLEOTIDE SEQUENCE</scope>
    <source>
        <strain evidence="1">MEBiC11861</strain>
    </source>
</reference>
<organism evidence="1 2">
    <name type="scientific">Nisaea acidiphila</name>
    <dbReference type="NCBI Taxonomy" id="1862145"/>
    <lineage>
        <taxon>Bacteria</taxon>
        <taxon>Pseudomonadati</taxon>
        <taxon>Pseudomonadota</taxon>
        <taxon>Alphaproteobacteria</taxon>
        <taxon>Rhodospirillales</taxon>
        <taxon>Thalassobaculaceae</taxon>
        <taxon>Nisaea</taxon>
    </lineage>
</organism>
<dbReference type="InterPro" id="IPR036641">
    <property type="entry name" value="HPT_dom_sf"/>
</dbReference>
<gene>
    <name evidence="1" type="ORF">NUH88_09450</name>
</gene>
<dbReference type="AlphaFoldDB" id="A0A9J7AXA7"/>
<name>A0A9J7AXA7_9PROT</name>